<dbReference type="InterPro" id="IPR036691">
    <property type="entry name" value="Endo/exonu/phosph_ase_sf"/>
</dbReference>
<dbReference type="SUPFAM" id="SSF56219">
    <property type="entry name" value="DNase I-like"/>
    <property type="match status" value="1"/>
</dbReference>
<feature type="transmembrane region" description="Helical" evidence="9">
    <location>
        <begin position="99"/>
        <end position="118"/>
    </location>
</feature>
<comment type="cofactor">
    <cofactor evidence="1">
        <name>Mn(2+)</name>
        <dbReference type="ChEBI" id="CHEBI:29035"/>
    </cofactor>
</comment>
<evidence type="ECO:0000256" key="8">
    <source>
        <dbReference type="ARBA" id="ARBA00023204"/>
    </source>
</evidence>
<keyword evidence="9" id="KW-0472">Membrane</keyword>
<evidence type="ECO:0000256" key="2">
    <source>
        <dbReference type="ARBA" id="ARBA00001946"/>
    </source>
</evidence>
<feature type="transmembrane region" description="Helical" evidence="9">
    <location>
        <begin position="39"/>
        <end position="59"/>
    </location>
</feature>
<protein>
    <recommendedName>
        <fullName evidence="10">Endonuclease/exonuclease/phosphatase domain-containing protein</fullName>
    </recommendedName>
</protein>
<comment type="caution">
    <text evidence="11">The sequence shown here is derived from an EMBL/GenBank/DDBJ whole genome shotgun (WGS) entry which is preliminary data.</text>
</comment>
<dbReference type="Pfam" id="PF03372">
    <property type="entry name" value="Exo_endo_phos"/>
    <property type="match status" value="1"/>
</dbReference>
<dbReference type="EMBL" id="VAUV01000014">
    <property type="protein sequence ID" value="TLD69283.1"/>
    <property type="molecule type" value="Genomic_DNA"/>
</dbReference>
<reference evidence="11 12" key="1">
    <citation type="submission" date="2019-05" db="EMBL/GenBank/DDBJ databases">
        <title>Verrucobacter flavum gen. nov., sp. nov. a new member of the family Verrucomicrobiaceae.</title>
        <authorList>
            <person name="Szuroczki S."/>
            <person name="Abbaszade G."/>
            <person name="Szabo A."/>
            <person name="Felfoldi T."/>
            <person name="Schumann P."/>
            <person name="Boka K."/>
            <person name="Keki Z."/>
            <person name="Toumi M."/>
            <person name="Toth E."/>
        </authorList>
    </citation>
    <scope>NUCLEOTIDE SEQUENCE [LARGE SCALE GENOMIC DNA]</scope>
    <source>
        <strain evidence="11 12">MG-N-17</strain>
    </source>
</reference>
<gene>
    <name evidence="11" type="ORF">FEM03_18090</name>
</gene>
<dbReference type="Proteomes" id="UP000306196">
    <property type="component" value="Unassembled WGS sequence"/>
</dbReference>
<keyword evidence="3" id="KW-0540">Nuclease</keyword>
<evidence type="ECO:0000259" key="10">
    <source>
        <dbReference type="Pfam" id="PF03372"/>
    </source>
</evidence>
<dbReference type="PANTHER" id="PTHR15822">
    <property type="entry name" value="TRAF AND TNF RECEPTOR-ASSOCIATED PROTEIN"/>
    <property type="match status" value="1"/>
</dbReference>
<dbReference type="AlphaFoldDB" id="A0A5R8KAE3"/>
<comment type="cofactor">
    <cofactor evidence="2">
        <name>Mg(2+)</name>
        <dbReference type="ChEBI" id="CHEBI:18420"/>
    </cofactor>
</comment>
<evidence type="ECO:0000256" key="1">
    <source>
        <dbReference type="ARBA" id="ARBA00001936"/>
    </source>
</evidence>
<keyword evidence="4" id="KW-0479">Metal-binding</keyword>
<sequence length="380" mass="42632">MKEVSKSWSTRVWVGLGEALLDESKRLLLLARIGRWLRYALRGLVGGYVLFLVGLWMGFRWLGEGNLTMAFLLYVPWLTWALPLVPLLALALLMDWKSLVFGGLAGAVVMSGLAGWSWHRVVEVGKDRGRSLTVFSFNRGQSQGASQRPFIAQVKPDILVFQEARGRASQFLQAEGYEAFKFGDSVGEYTLVSKFPVLSTSLVVHEGHAVAGRFVIDWDGREVAVYSVHLRTPRDALLAMRRGAFLWGVLGVPGTKGGEKRRAYEEFWDRQVESAEVVVKACREEKLPMVVAGDFNAPAPGYIHQLLTEEMIDTHEVAGWGGGYTFPGRTGNPLALRRPWLRIDKILCSEHWRPQWNMVEPEQPSQHRALAAQLTWVDEG</sequence>
<feature type="transmembrane region" description="Helical" evidence="9">
    <location>
        <begin position="71"/>
        <end position="92"/>
    </location>
</feature>
<organism evidence="11 12">
    <name type="scientific">Phragmitibacter flavus</name>
    <dbReference type="NCBI Taxonomy" id="2576071"/>
    <lineage>
        <taxon>Bacteria</taxon>
        <taxon>Pseudomonadati</taxon>
        <taxon>Verrucomicrobiota</taxon>
        <taxon>Verrucomicrobiia</taxon>
        <taxon>Verrucomicrobiales</taxon>
        <taxon>Verrucomicrobiaceae</taxon>
        <taxon>Phragmitibacter</taxon>
    </lineage>
</organism>
<evidence type="ECO:0000256" key="9">
    <source>
        <dbReference type="SAM" id="Phobius"/>
    </source>
</evidence>
<dbReference type="GO" id="GO:0016787">
    <property type="term" value="F:hydrolase activity"/>
    <property type="evidence" value="ECO:0007669"/>
    <property type="project" value="UniProtKB-KW"/>
</dbReference>
<keyword evidence="12" id="KW-1185">Reference proteome</keyword>
<dbReference type="PANTHER" id="PTHR15822:SF4">
    <property type="entry name" value="TYROSYL-DNA PHOSPHODIESTERASE 2"/>
    <property type="match status" value="1"/>
</dbReference>
<keyword evidence="9" id="KW-0812">Transmembrane</keyword>
<feature type="domain" description="Endonuclease/exonuclease/phosphatase" evidence="10">
    <location>
        <begin position="149"/>
        <end position="367"/>
    </location>
</feature>
<evidence type="ECO:0000256" key="3">
    <source>
        <dbReference type="ARBA" id="ARBA00022722"/>
    </source>
</evidence>
<proteinExistence type="predicted"/>
<evidence type="ECO:0000256" key="5">
    <source>
        <dbReference type="ARBA" id="ARBA00022763"/>
    </source>
</evidence>
<dbReference type="InterPro" id="IPR051547">
    <property type="entry name" value="TDP2-like"/>
</dbReference>
<keyword evidence="6" id="KW-0378">Hydrolase</keyword>
<name>A0A5R8KAE3_9BACT</name>
<keyword evidence="8" id="KW-0234">DNA repair</keyword>
<evidence type="ECO:0000313" key="12">
    <source>
        <dbReference type="Proteomes" id="UP000306196"/>
    </source>
</evidence>
<evidence type="ECO:0000256" key="6">
    <source>
        <dbReference type="ARBA" id="ARBA00022801"/>
    </source>
</evidence>
<keyword evidence="7" id="KW-0460">Magnesium</keyword>
<evidence type="ECO:0000256" key="4">
    <source>
        <dbReference type="ARBA" id="ARBA00022723"/>
    </source>
</evidence>
<evidence type="ECO:0000256" key="7">
    <source>
        <dbReference type="ARBA" id="ARBA00022842"/>
    </source>
</evidence>
<dbReference type="GO" id="GO:0046872">
    <property type="term" value="F:metal ion binding"/>
    <property type="evidence" value="ECO:0007669"/>
    <property type="project" value="UniProtKB-KW"/>
</dbReference>
<dbReference type="OrthoDB" id="195371at2"/>
<keyword evidence="9" id="KW-1133">Transmembrane helix</keyword>
<keyword evidence="5" id="KW-0227">DNA damage</keyword>
<dbReference type="GO" id="GO:0006281">
    <property type="term" value="P:DNA repair"/>
    <property type="evidence" value="ECO:0007669"/>
    <property type="project" value="UniProtKB-KW"/>
</dbReference>
<dbReference type="InterPro" id="IPR005135">
    <property type="entry name" value="Endo/exonuclease/phosphatase"/>
</dbReference>
<evidence type="ECO:0000313" key="11">
    <source>
        <dbReference type="EMBL" id="TLD69283.1"/>
    </source>
</evidence>
<accession>A0A5R8KAE3</accession>
<dbReference type="Gene3D" id="3.60.10.10">
    <property type="entry name" value="Endonuclease/exonuclease/phosphatase"/>
    <property type="match status" value="1"/>
</dbReference>
<dbReference type="GO" id="GO:0004518">
    <property type="term" value="F:nuclease activity"/>
    <property type="evidence" value="ECO:0007669"/>
    <property type="project" value="UniProtKB-KW"/>
</dbReference>